<protein>
    <submittedName>
        <fullName evidence="7">Uncharacterized protein</fullName>
    </submittedName>
</protein>
<evidence type="ECO:0000256" key="3">
    <source>
        <dbReference type="SAM" id="MobiDB-lite"/>
    </source>
</evidence>
<keyword evidence="1" id="KW-0863">Zinc-finger</keyword>
<dbReference type="GO" id="GO:0008270">
    <property type="term" value="F:zinc ion binding"/>
    <property type="evidence" value="ECO:0007669"/>
    <property type="project" value="UniProtKB-KW"/>
</dbReference>
<dbReference type="OrthoDB" id="5970at2759"/>
<dbReference type="InterPro" id="IPR000504">
    <property type="entry name" value="RRM_dom"/>
</dbReference>
<dbReference type="SUPFAM" id="SSF54928">
    <property type="entry name" value="RNA-binding domain, RBD"/>
    <property type="match status" value="1"/>
</dbReference>
<evidence type="ECO:0000256" key="1">
    <source>
        <dbReference type="PROSITE-ProRule" id="PRU00047"/>
    </source>
</evidence>
<dbReference type="Pfam" id="PF00098">
    <property type="entry name" value="zf-CCHC"/>
    <property type="match status" value="1"/>
</dbReference>
<feature type="compositionally biased region" description="Low complexity" evidence="3">
    <location>
        <begin position="1"/>
        <end position="11"/>
    </location>
</feature>
<keyword evidence="1" id="KW-0479">Metal-binding</keyword>
<dbReference type="Proteomes" id="UP000593567">
    <property type="component" value="Unassembled WGS sequence"/>
</dbReference>
<evidence type="ECO:0000259" key="6">
    <source>
        <dbReference type="PROSITE" id="PS50158"/>
    </source>
</evidence>
<comment type="caution">
    <text evidence="7">The sequence shown here is derived from an EMBL/GenBank/DDBJ whole genome shotgun (WGS) entry which is preliminary data.</text>
</comment>
<dbReference type="SUPFAM" id="SSF57756">
    <property type="entry name" value="Retrovirus zinc finger-like domains"/>
    <property type="match status" value="1"/>
</dbReference>
<dbReference type="InterPro" id="IPR001878">
    <property type="entry name" value="Znf_CCHC"/>
</dbReference>
<gene>
    <name evidence="7" type="ORF">EB796_011431</name>
</gene>
<evidence type="ECO:0000256" key="2">
    <source>
        <dbReference type="PROSITE-ProRule" id="PRU00176"/>
    </source>
</evidence>
<dbReference type="Gene3D" id="4.10.60.10">
    <property type="entry name" value="Zinc finger, CCHC-type"/>
    <property type="match status" value="1"/>
</dbReference>
<keyword evidence="8" id="KW-1185">Reference proteome</keyword>
<sequence length="265" mass="30333">MGSRSRSRSSSAEADTKASVHSDSPVDKRRSSDRYDRKRPSEGRHKSDDRDLSPDDRRRSVDDTQKSPNDRAKSSVDRKKSRSRSRSSSHENRRRSSRSQSRGRRRSRSLSPADVGYRLHLADIGTRPDKYTIEKSFSKYGKILETWVAENPPCFAFIVFQEKEDAEDALEEMNGATMFGQRIRVSWAKPRNKGGRAAAAGGSDMRSFSRPSYGNDMRCYNCGRFGHLARNCYDRRSFRGRYVHICSVYLNIACVWAFANFGIYL</sequence>
<keyword evidence="4" id="KW-1133">Transmembrane helix</keyword>
<evidence type="ECO:0000256" key="4">
    <source>
        <dbReference type="SAM" id="Phobius"/>
    </source>
</evidence>
<feature type="domain" description="CCHC-type" evidence="6">
    <location>
        <begin position="218"/>
        <end position="232"/>
    </location>
</feature>
<dbReference type="GO" id="GO:0003723">
    <property type="term" value="F:RNA binding"/>
    <property type="evidence" value="ECO:0007669"/>
    <property type="project" value="UniProtKB-UniRule"/>
</dbReference>
<dbReference type="EMBL" id="VXIV02001727">
    <property type="protein sequence ID" value="KAF6030259.1"/>
    <property type="molecule type" value="Genomic_DNA"/>
</dbReference>
<name>A0A7J7JV38_BUGNE</name>
<dbReference type="PROSITE" id="PS50102">
    <property type="entry name" value="RRM"/>
    <property type="match status" value="1"/>
</dbReference>
<dbReference type="PROSITE" id="PS50158">
    <property type="entry name" value="ZF_CCHC"/>
    <property type="match status" value="1"/>
</dbReference>
<feature type="compositionally biased region" description="Basic residues" evidence="3">
    <location>
        <begin position="79"/>
        <end position="108"/>
    </location>
</feature>
<feature type="compositionally biased region" description="Basic and acidic residues" evidence="3">
    <location>
        <begin position="14"/>
        <end position="78"/>
    </location>
</feature>
<feature type="domain" description="RRM" evidence="5">
    <location>
        <begin position="117"/>
        <end position="190"/>
    </location>
</feature>
<dbReference type="SMART" id="SM00360">
    <property type="entry name" value="RRM"/>
    <property type="match status" value="1"/>
</dbReference>
<evidence type="ECO:0000259" key="5">
    <source>
        <dbReference type="PROSITE" id="PS50102"/>
    </source>
</evidence>
<evidence type="ECO:0000313" key="7">
    <source>
        <dbReference type="EMBL" id="KAF6030259.1"/>
    </source>
</evidence>
<dbReference type="PANTHER" id="PTHR48038">
    <property type="entry name" value="RIBONUCLEOPROTEIN RB97D"/>
    <property type="match status" value="1"/>
</dbReference>
<dbReference type="AlphaFoldDB" id="A0A7J7JV38"/>
<dbReference type="PANTHER" id="PTHR48038:SF1">
    <property type="entry name" value="RIBONUCLEOPROTEIN RB97D"/>
    <property type="match status" value="1"/>
</dbReference>
<feature type="region of interest" description="Disordered" evidence="3">
    <location>
        <begin position="1"/>
        <end position="113"/>
    </location>
</feature>
<keyword evidence="4" id="KW-0472">Membrane</keyword>
<keyword evidence="2" id="KW-0694">RNA-binding</keyword>
<keyword evidence="4" id="KW-0812">Transmembrane</keyword>
<dbReference type="InterPro" id="IPR012677">
    <property type="entry name" value="Nucleotide-bd_a/b_plait_sf"/>
</dbReference>
<feature type="transmembrane region" description="Helical" evidence="4">
    <location>
        <begin position="242"/>
        <end position="264"/>
    </location>
</feature>
<dbReference type="Pfam" id="PF00076">
    <property type="entry name" value="RRM_1"/>
    <property type="match status" value="1"/>
</dbReference>
<proteinExistence type="predicted"/>
<dbReference type="SMART" id="SM00343">
    <property type="entry name" value="ZnF_C2HC"/>
    <property type="match status" value="1"/>
</dbReference>
<organism evidence="7 8">
    <name type="scientific">Bugula neritina</name>
    <name type="common">Brown bryozoan</name>
    <name type="synonym">Sertularia neritina</name>
    <dbReference type="NCBI Taxonomy" id="10212"/>
    <lineage>
        <taxon>Eukaryota</taxon>
        <taxon>Metazoa</taxon>
        <taxon>Spiralia</taxon>
        <taxon>Lophotrochozoa</taxon>
        <taxon>Bryozoa</taxon>
        <taxon>Gymnolaemata</taxon>
        <taxon>Cheilostomatida</taxon>
        <taxon>Flustrina</taxon>
        <taxon>Buguloidea</taxon>
        <taxon>Bugulidae</taxon>
        <taxon>Bugula</taxon>
    </lineage>
</organism>
<dbReference type="InterPro" id="IPR035979">
    <property type="entry name" value="RBD_domain_sf"/>
</dbReference>
<dbReference type="InterPro" id="IPR036875">
    <property type="entry name" value="Znf_CCHC_sf"/>
</dbReference>
<accession>A0A7J7JV38</accession>
<keyword evidence="1" id="KW-0862">Zinc</keyword>
<evidence type="ECO:0000313" key="8">
    <source>
        <dbReference type="Proteomes" id="UP000593567"/>
    </source>
</evidence>
<reference evidence="7" key="1">
    <citation type="submission" date="2020-06" db="EMBL/GenBank/DDBJ databases">
        <title>Draft genome of Bugula neritina, a colonial animal packing powerful symbionts and potential medicines.</title>
        <authorList>
            <person name="Rayko M."/>
        </authorList>
    </citation>
    <scope>NUCLEOTIDE SEQUENCE [LARGE SCALE GENOMIC DNA]</scope>
    <source>
        <strain evidence="7">Kwan_BN1</strain>
    </source>
</reference>
<dbReference type="Gene3D" id="3.30.70.330">
    <property type="match status" value="1"/>
</dbReference>